<dbReference type="EMBL" id="JANHOG010000947">
    <property type="protein sequence ID" value="KAJ3548909.1"/>
    <property type="molecule type" value="Genomic_DNA"/>
</dbReference>
<name>A0ACC1SYG3_9APHY</name>
<evidence type="ECO:0000313" key="2">
    <source>
        <dbReference type="Proteomes" id="UP001148662"/>
    </source>
</evidence>
<organism evidence="1 2">
    <name type="scientific">Phlebia brevispora</name>
    <dbReference type="NCBI Taxonomy" id="194682"/>
    <lineage>
        <taxon>Eukaryota</taxon>
        <taxon>Fungi</taxon>
        <taxon>Dikarya</taxon>
        <taxon>Basidiomycota</taxon>
        <taxon>Agaricomycotina</taxon>
        <taxon>Agaricomycetes</taxon>
        <taxon>Polyporales</taxon>
        <taxon>Meruliaceae</taxon>
        <taxon>Phlebia</taxon>
    </lineage>
</organism>
<protein>
    <submittedName>
        <fullName evidence="1">Uncharacterized protein</fullName>
    </submittedName>
</protein>
<proteinExistence type="predicted"/>
<comment type="caution">
    <text evidence="1">The sequence shown here is derived from an EMBL/GenBank/DDBJ whole genome shotgun (WGS) entry which is preliminary data.</text>
</comment>
<gene>
    <name evidence="1" type="ORF">NM688_g5238</name>
</gene>
<reference evidence="1" key="1">
    <citation type="submission" date="2022-07" db="EMBL/GenBank/DDBJ databases">
        <title>Genome Sequence of Phlebia brevispora.</title>
        <authorList>
            <person name="Buettner E."/>
        </authorList>
    </citation>
    <scope>NUCLEOTIDE SEQUENCE</scope>
    <source>
        <strain evidence="1">MPL23</strain>
    </source>
</reference>
<accession>A0ACC1SYG3</accession>
<sequence length="358" mass="40432">MPRISRSRSYNPPVVTRNSPAKTRSAAHRLYITIPSVDSENKYLQHEKSSTSGPISDPTSPQYWQLPANSPLTAPSLSPVPLHDGTNSSSIIEHPRSMYIPGEPTAASADETEYTIPQTTWPSEEPGTSSDSYVPHTPIPIRIRKNRGDSPSRRSMRASMTTSKPQTTRWRRSTIQAVNVTAAPMTDYHKSNPPANPSVQHMPPLEEQLVPRPLRAGRDCADPDLEKVYHCFYQNCQDVMKPGQSAYRSLVRHLDKHFPHRFMCPECGIVLSRALSSSKHKSKHPGVRVDDVVLREPYWSDPEYASDLRRPADNNAIFFPPKPQKSKKPQEYKPSPDLSWLKELPWEWQGNEESLAVD</sequence>
<evidence type="ECO:0000313" key="1">
    <source>
        <dbReference type="EMBL" id="KAJ3548909.1"/>
    </source>
</evidence>
<dbReference type="Proteomes" id="UP001148662">
    <property type="component" value="Unassembled WGS sequence"/>
</dbReference>
<keyword evidence="2" id="KW-1185">Reference proteome</keyword>